<gene>
    <name evidence="1" type="ORF">BGW38_002805</name>
</gene>
<keyword evidence="2" id="KW-1185">Reference proteome</keyword>
<comment type="caution">
    <text evidence="1">The sequence shown here is derived from an EMBL/GenBank/DDBJ whole genome shotgun (WGS) entry which is preliminary data.</text>
</comment>
<accession>A0A9P6G1H6</accession>
<name>A0A9P6G1H6_9FUNG</name>
<sequence>MRPIYSVKISSPTTFQATLLPSRPPHIFSISNASCLKVAAAITIMSHVTIADACSPTTLDVKWEQFYQQDCSGGKCISQSAMKVTYDFYIRDRYHQSFTQVASKKSSASGIPKACIGDGNYCVKFNSPTNVELFYANKKRKYTKTNKKTGNSQYGGAEYYDCV</sequence>
<evidence type="ECO:0000313" key="1">
    <source>
        <dbReference type="EMBL" id="KAF9585349.1"/>
    </source>
</evidence>
<organism evidence="1 2">
    <name type="scientific">Lunasporangiospora selenospora</name>
    <dbReference type="NCBI Taxonomy" id="979761"/>
    <lineage>
        <taxon>Eukaryota</taxon>
        <taxon>Fungi</taxon>
        <taxon>Fungi incertae sedis</taxon>
        <taxon>Mucoromycota</taxon>
        <taxon>Mortierellomycotina</taxon>
        <taxon>Mortierellomycetes</taxon>
        <taxon>Mortierellales</taxon>
        <taxon>Mortierellaceae</taxon>
        <taxon>Lunasporangiospora</taxon>
    </lineage>
</organism>
<dbReference type="Proteomes" id="UP000780801">
    <property type="component" value="Unassembled WGS sequence"/>
</dbReference>
<dbReference type="AlphaFoldDB" id="A0A9P6G1H6"/>
<protein>
    <submittedName>
        <fullName evidence="1">Uncharacterized protein</fullName>
    </submittedName>
</protein>
<dbReference type="OrthoDB" id="2372280at2759"/>
<evidence type="ECO:0000313" key="2">
    <source>
        <dbReference type="Proteomes" id="UP000780801"/>
    </source>
</evidence>
<proteinExistence type="predicted"/>
<reference evidence="1" key="1">
    <citation type="journal article" date="2020" name="Fungal Divers.">
        <title>Resolving the Mortierellaceae phylogeny through synthesis of multi-gene phylogenetics and phylogenomics.</title>
        <authorList>
            <person name="Vandepol N."/>
            <person name="Liber J."/>
            <person name="Desiro A."/>
            <person name="Na H."/>
            <person name="Kennedy M."/>
            <person name="Barry K."/>
            <person name="Grigoriev I.V."/>
            <person name="Miller A.N."/>
            <person name="O'Donnell K."/>
            <person name="Stajich J.E."/>
            <person name="Bonito G."/>
        </authorList>
    </citation>
    <scope>NUCLEOTIDE SEQUENCE</scope>
    <source>
        <strain evidence="1">KOD1015</strain>
    </source>
</reference>
<dbReference type="EMBL" id="JAABOA010000201">
    <property type="protein sequence ID" value="KAF9585349.1"/>
    <property type="molecule type" value="Genomic_DNA"/>
</dbReference>